<name>A0A9X2GH94_9ACTN</name>
<dbReference type="GO" id="GO:0016787">
    <property type="term" value="F:hydrolase activity"/>
    <property type="evidence" value="ECO:0007669"/>
    <property type="project" value="UniProtKB-KW"/>
</dbReference>
<keyword evidence="4" id="KW-1185">Reference proteome</keyword>
<dbReference type="InterPro" id="IPR029058">
    <property type="entry name" value="AB_hydrolase_fold"/>
</dbReference>
<dbReference type="AlphaFoldDB" id="A0A9X2GH94"/>
<dbReference type="PANTHER" id="PTHR33428:SF14">
    <property type="entry name" value="CARBOXYLESTERASE TYPE B DOMAIN-CONTAINING PROTEIN"/>
    <property type="match status" value="1"/>
</dbReference>
<dbReference type="InterPro" id="IPR002925">
    <property type="entry name" value="Dienelactn_hydro"/>
</dbReference>
<dbReference type="Gene3D" id="3.40.50.1820">
    <property type="entry name" value="alpha/beta hydrolase"/>
    <property type="match status" value="1"/>
</dbReference>
<reference evidence="3" key="1">
    <citation type="submission" date="2022-06" db="EMBL/GenBank/DDBJ databases">
        <title>Sequencing the genomes of 1000 actinobacteria strains.</title>
        <authorList>
            <person name="Klenk H.-P."/>
        </authorList>
    </citation>
    <scope>NUCLEOTIDE SEQUENCE</scope>
    <source>
        <strain evidence="3">DSM 46694</strain>
    </source>
</reference>
<evidence type="ECO:0000259" key="2">
    <source>
        <dbReference type="Pfam" id="PF01738"/>
    </source>
</evidence>
<accession>A0A9X2GH94</accession>
<feature type="domain" description="Dienelactone hydrolase" evidence="2">
    <location>
        <begin position="82"/>
        <end position="247"/>
    </location>
</feature>
<protein>
    <submittedName>
        <fullName evidence="3">Dienelactone hydrolase</fullName>
    </submittedName>
</protein>
<sequence>MTGPGRAPRADGDAVTGPGPQGAVTGPGPGPQADGGGAEAGTGVRSLWWAARTGGEAPFDTAHLKVHYPAAPDGDRLTGVFAPRGGPYPVVLFLSGINVGQDAYRWLAVEIARAGFVCVTFDRVGELFGGERGLTPGVDLDAAAPAAYGSRPTCPAIGAVLASLAGIELLKGAIDLERVALGGHSAGGSVVLQSARHFPQVRAVFAYGAHTMVATMLGWPPGTVLPAQVDCPVLLATGTRDGVISGSADRYGQEGHAHDPVTRTFEEALGGGGEHLLAVLEGANHFTVADPVDPTAARAFLDLPATADRRPELGRLITSFLRAHLHGDARARAVLDGLDLRRSHA</sequence>
<keyword evidence="3" id="KW-0378">Hydrolase</keyword>
<evidence type="ECO:0000313" key="4">
    <source>
        <dbReference type="Proteomes" id="UP001139648"/>
    </source>
</evidence>
<dbReference type="Proteomes" id="UP001139648">
    <property type="component" value="Unassembled WGS sequence"/>
</dbReference>
<evidence type="ECO:0000313" key="3">
    <source>
        <dbReference type="EMBL" id="MCP2357484.1"/>
    </source>
</evidence>
<dbReference type="EMBL" id="JAMZEB010000002">
    <property type="protein sequence ID" value="MCP2357484.1"/>
    <property type="molecule type" value="Genomic_DNA"/>
</dbReference>
<organism evidence="3 4">
    <name type="scientific">Nonomuraea thailandensis</name>
    <dbReference type="NCBI Taxonomy" id="1188745"/>
    <lineage>
        <taxon>Bacteria</taxon>
        <taxon>Bacillati</taxon>
        <taxon>Actinomycetota</taxon>
        <taxon>Actinomycetes</taxon>
        <taxon>Streptosporangiales</taxon>
        <taxon>Streptosporangiaceae</taxon>
        <taxon>Nonomuraea</taxon>
    </lineage>
</organism>
<dbReference type="PANTHER" id="PTHR33428">
    <property type="entry name" value="CHLOROPHYLLASE-2, CHLOROPLASTIC"/>
    <property type="match status" value="1"/>
</dbReference>
<gene>
    <name evidence="3" type="ORF">HD597_004504</name>
</gene>
<evidence type="ECO:0000256" key="1">
    <source>
        <dbReference type="SAM" id="MobiDB-lite"/>
    </source>
</evidence>
<dbReference type="Pfam" id="PF01738">
    <property type="entry name" value="DLH"/>
    <property type="match status" value="1"/>
</dbReference>
<comment type="caution">
    <text evidence="3">The sequence shown here is derived from an EMBL/GenBank/DDBJ whole genome shotgun (WGS) entry which is preliminary data.</text>
</comment>
<feature type="region of interest" description="Disordered" evidence="1">
    <location>
        <begin position="1"/>
        <end position="41"/>
    </location>
</feature>
<dbReference type="RefSeq" id="WP_253744607.1">
    <property type="nucleotide sequence ID" value="NZ_BAABKA010000015.1"/>
</dbReference>
<proteinExistence type="predicted"/>
<dbReference type="SUPFAM" id="SSF53474">
    <property type="entry name" value="alpha/beta-Hydrolases"/>
    <property type="match status" value="1"/>
</dbReference>